<dbReference type="InterPro" id="IPR012334">
    <property type="entry name" value="Pectin_lyas_fold"/>
</dbReference>
<dbReference type="GO" id="GO:0030599">
    <property type="term" value="F:pectinesterase activity"/>
    <property type="evidence" value="ECO:0007669"/>
    <property type="project" value="UniProtKB-EC"/>
</dbReference>
<dbReference type="UniPathway" id="UPA00545">
    <property type="reaction ID" value="UER00823"/>
</dbReference>
<dbReference type="GO" id="GO:0016705">
    <property type="term" value="F:oxidoreductase activity, acting on paired donors, with incorporation or reduction of molecular oxygen"/>
    <property type="evidence" value="ECO:0007669"/>
    <property type="project" value="InterPro"/>
</dbReference>
<dbReference type="GO" id="GO:0020037">
    <property type="term" value="F:heme binding"/>
    <property type="evidence" value="ECO:0007669"/>
    <property type="project" value="InterPro"/>
</dbReference>
<dbReference type="Pfam" id="PF01095">
    <property type="entry name" value="Pectinesterase"/>
    <property type="match status" value="1"/>
</dbReference>
<dbReference type="SUPFAM" id="SSF51126">
    <property type="entry name" value="Pectin lyase-like"/>
    <property type="match status" value="1"/>
</dbReference>
<evidence type="ECO:0000313" key="8">
    <source>
        <dbReference type="Proteomes" id="UP000289340"/>
    </source>
</evidence>
<dbReference type="EC" id="3.1.1.11" evidence="7"/>
<dbReference type="GO" id="GO:0004497">
    <property type="term" value="F:monooxygenase activity"/>
    <property type="evidence" value="ECO:0007669"/>
    <property type="project" value="InterPro"/>
</dbReference>
<sequence>MCKRKEHFTMERYLLGHLLNYNDEKGQMLSDDQIADNVIGVLFEAQDITASVLTWIHKYLQDDHKLLEAIKVEKMGVYEANEGGNMPLTWGRTDPNQNTGICIQNSCVMAAEDLVPMLSSFKTFLGRAWREYSRTVFLQTYLDLLVDPTGWLEWKGNFALHTLHYREYKNLGPGGSTIGRVKWGSYHAITSATEASKFTVQNFIAGKSCSMATGIPFLFGLDD</sequence>
<evidence type="ECO:0000256" key="2">
    <source>
        <dbReference type="ARBA" id="ARBA00005184"/>
    </source>
</evidence>
<comment type="subcellular location">
    <subcellularLocation>
        <location evidence="1">Secreted</location>
        <location evidence="1">Cell wall</location>
    </subcellularLocation>
</comment>
<dbReference type="EMBL" id="QZWG01000010">
    <property type="protein sequence ID" value="RZB86892.1"/>
    <property type="molecule type" value="Genomic_DNA"/>
</dbReference>
<comment type="caution">
    <text evidence="7">The sequence shown here is derived from an EMBL/GenBank/DDBJ whole genome shotgun (WGS) entry which is preliminary data.</text>
</comment>
<evidence type="ECO:0000259" key="6">
    <source>
        <dbReference type="Pfam" id="PF01095"/>
    </source>
</evidence>
<comment type="pathway">
    <text evidence="2">Glycan metabolism; pectin degradation; 2-dehydro-3-deoxy-D-gluconate from pectin: step 1/5.</text>
</comment>
<dbReference type="SUPFAM" id="SSF48264">
    <property type="entry name" value="Cytochrome P450"/>
    <property type="match status" value="1"/>
</dbReference>
<evidence type="ECO:0000256" key="1">
    <source>
        <dbReference type="ARBA" id="ARBA00004191"/>
    </source>
</evidence>
<dbReference type="AlphaFoldDB" id="A0A445ILG6"/>
<dbReference type="Gene3D" id="2.160.20.10">
    <property type="entry name" value="Single-stranded right-handed beta-helix, Pectin lyase-like"/>
    <property type="match status" value="1"/>
</dbReference>
<dbReference type="GO" id="GO:0045490">
    <property type="term" value="P:pectin catabolic process"/>
    <property type="evidence" value="ECO:0007669"/>
    <property type="project" value="UniProtKB-UniPathway"/>
</dbReference>
<dbReference type="GO" id="GO:0042545">
    <property type="term" value="P:cell wall modification"/>
    <property type="evidence" value="ECO:0007669"/>
    <property type="project" value="InterPro"/>
</dbReference>
<keyword evidence="8" id="KW-1185">Reference proteome</keyword>
<evidence type="ECO:0000256" key="5">
    <source>
        <dbReference type="ARBA" id="ARBA00023085"/>
    </source>
</evidence>
<dbReference type="GO" id="GO:0005506">
    <property type="term" value="F:iron ion binding"/>
    <property type="evidence" value="ECO:0007669"/>
    <property type="project" value="InterPro"/>
</dbReference>
<keyword evidence="3" id="KW-0134">Cell wall</keyword>
<dbReference type="InterPro" id="IPR011050">
    <property type="entry name" value="Pectin_lyase_fold/virulence"/>
</dbReference>
<evidence type="ECO:0000313" key="7">
    <source>
        <dbReference type="EMBL" id="RZB86892.1"/>
    </source>
</evidence>
<keyword evidence="5" id="KW-0063">Aspartyl esterase</keyword>
<evidence type="ECO:0000256" key="4">
    <source>
        <dbReference type="ARBA" id="ARBA00022801"/>
    </source>
</evidence>
<keyword evidence="3" id="KW-0964">Secreted</keyword>
<dbReference type="InterPro" id="IPR000070">
    <property type="entry name" value="Pectinesterase_cat"/>
</dbReference>
<dbReference type="Proteomes" id="UP000289340">
    <property type="component" value="Chromosome 10"/>
</dbReference>
<gene>
    <name evidence="7" type="ORF">D0Y65_026830</name>
</gene>
<evidence type="ECO:0000256" key="3">
    <source>
        <dbReference type="ARBA" id="ARBA00022512"/>
    </source>
</evidence>
<keyword evidence="4 7" id="KW-0378">Hydrolase</keyword>
<accession>A0A445ILG6</accession>
<dbReference type="InterPro" id="IPR036396">
    <property type="entry name" value="Cyt_P450_sf"/>
</dbReference>
<reference evidence="7 8" key="1">
    <citation type="submission" date="2018-09" db="EMBL/GenBank/DDBJ databases">
        <title>A high-quality reference genome of wild soybean provides a powerful tool to mine soybean genomes.</title>
        <authorList>
            <person name="Xie M."/>
            <person name="Chung C.Y.L."/>
            <person name="Li M.-W."/>
            <person name="Wong F.-L."/>
            <person name="Chan T.-F."/>
            <person name="Lam H.-M."/>
        </authorList>
    </citation>
    <scope>NUCLEOTIDE SEQUENCE [LARGE SCALE GENOMIC DNA]</scope>
    <source>
        <strain evidence="8">cv. W05</strain>
        <tissue evidence="7">Hypocotyl of etiolated seedlings</tissue>
    </source>
</reference>
<protein>
    <submittedName>
        <fullName evidence="7">Pectinesterase 2</fullName>
        <ecNumber evidence="7">3.1.1.11</ecNumber>
    </submittedName>
</protein>
<proteinExistence type="predicted"/>
<feature type="domain" description="Pectinesterase catalytic" evidence="6">
    <location>
        <begin position="90"/>
        <end position="206"/>
    </location>
</feature>
<organism evidence="7 8">
    <name type="scientific">Glycine soja</name>
    <name type="common">Wild soybean</name>
    <dbReference type="NCBI Taxonomy" id="3848"/>
    <lineage>
        <taxon>Eukaryota</taxon>
        <taxon>Viridiplantae</taxon>
        <taxon>Streptophyta</taxon>
        <taxon>Embryophyta</taxon>
        <taxon>Tracheophyta</taxon>
        <taxon>Spermatophyta</taxon>
        <taxon>Magnoliopsida</taxon>
        <taxon>eudicotyledons</taxon>
        <taxon>Gunneridae</taxon>
        <taxon>Pentapetalae</taxon>
        <taxon>rosids</taxon>
        <taxon>fabids</taxon>
        <taxon>Fabales</taxon>
        <taxon>Fabaceae</taxon>
        <taxon>Papilionoideae</taxon>
        <taxon>50 kb inversion clade</taxon>
        <taxon>NPAAA clade</taxon>
        <taxon>indigoferoid/millettioid clade</taxon>
        <taxon>Phaseoleae</taxon>
        <taxon>Glycine</taxon>
        <taxon>Glycine subgen. Soja</taxon>
    </lineage>
</organism>
<name>A0A445ILG6_GLYSO</name>
<dbReference type="PANTHER" id="PTHR31707">
    <property type="entry name" value="PECTINESTERASE"/>
    <property type="match status" value="1"/>
</dbReference>